<keyword evidence="2" id="KW-1133">Transmembrane helix</keyword>
<feature type="transmembrane region" description="Helical" evidence="2">
    <location>
        <begin position="21"/>
        <end position="43"/>
    </location>
</feature>
<proteinExistence type="predicted"/>
<name>A0A9D4PLJ7_RHISA</name>
<dbReference type="EMBL" id="JABSTV010001252">
    <property type="protein sequence ID" value="KAH7947287.1"/>
    <property type="molecule type" value="Genomic_DNA"/>
</dbReference>
<accession>A0A9D4PLJ7</accession>
<evidence type="ECO:0000313" key="4">
    <source>
        <dbReference type="Proteomes" id="UP000821837"/>
    </source>
</evidence>
<evidence type="ECO:0000256" key="2">
    <source>
        <dbReference type="SAM" id="Phobius"/>
    </source>
</evidence>
<reference evidence="3" key="2">
    <citation type="submission" date="2021-09" db="EMBL/GenBank/DDBJ databases">
        <authorList>
            <person name="Jia N."/>
            <person name="Wang J."/>
            <person name="Shi W."/>
            <person name="Du L."/>
            <person name="Sun Y."/>
            <person name="Zhan W."/>
            <person name="Jiang J."/>
            <person name="Wang Q."/>
            <person name="Zhang B."/>
            <person name="Ji P."/>
            <person name="Sakyi L.B."/>
            <person name="Cui X."/>
            <person name="Yuan T."/>
            <person name="Jiang B."/>
            <person name="Yang W."/>
            <person name="Lam T.T.-Y."/>
            <person name="Chang Q."/>
            <person name="Ding S."/>
            <person name="Wang X."/>
            <person name="Zhu J."/>
            <person name="Ruan X."/>
            <person name="Zhao L."/>
            <person name="Wei J."/>
            <person name="Que T."/>
            <person name="Du C."/>
            <person name="Cheng J."/>
            <person name="Dai P."/>
            <person name="Han X."/>
            <person name="Huang E."/>
            <person name="Gao Y."/>
            <person name="Liu J."/>
            <person name="Shao H."/>
            <person name="Ye R."/>
            <person name="Li L."/>
            <person name="Wei W."/>
            <person name="Wang X."/>
            <person name="Wang C."/>
            <person name="Huo Q."/>
            <person name="Li W."/>
            <person name="Guo W."/>
            <person name="Chen H."/>
            <person name="Chen S."/>
            <person name="Zhou L."/>
            <person name="Zhou L."/>
            <person name="Ni X."/>
            <person name="Tian J."/>
            <person name="Zhou Y."/>
            <person name="Sheng Y."/>
            <person name="Liu T."/>
            <person name="Pan Y."/>
            <person name="Xia L."/>
            <person name="Li J."/>
            <person name="Zhao F."/>
            <person name="Cao W."/>
        </authorList>
    </citation>
    <scope>NUCLEOTIDE SEQUENCE</scope>
    <source>
        <strain evidence="3">Rsan-2018</strain>
        <tissue evidence="3">Larvae</tissue>
    </source>
</reference>
<reference evidence="3" key="1">
    <citation type="journal article" date="2020" name="Cell">
        <title>Large-Scale Comparative Analyses of Tick Genomes Elucidate Their Genetic Diversity and Vector Capacities.</title>
        <authorList>
            <consortium name="Tick Genome and Microbiome Consortium (TIGMIC)"/>
            <person name="Jia N."/>
            <person name="Wang J."/>
            <person name="Shi W."/>
            <person name="Du L."/>
            <person name="Sun Y."/>
            <person name="Zhan W."/>
            <person name="Jiang J.F."/>
            <person name="Wang Q."/>
            <person name="Zhang B."/>
            <person name="Ji P."/>
            <person name="Bell-Sakyi L."/>
            <person name="Cui X.M."/>
            <person name="Yuan T.T."/>
            <person name="Jiang B.G."/>
            <person name="Yang W.F."/>
            <person name="Lam T.T."/>
            <person name="Chang Q.C."/>
            <person name="Ding S.J."/>
            <person name="Wang X.J."/>
            <person name="Zhu J.G."/>
            <person name="Ruan X.D."/>
            <person name="Zhao L."/>
            <person name="Wei J.T."/>
            <person name="Ye R.Z."/>
            <person name="Que T.C."/>
            <person name="Du C.H."/>
            <person name="Zhou Y.H."/>
            <person name="Cheng J.X."/>
            <person name="Dai P.F."/>
            <person name="Guo W.B."/>
            <person name="Han X.H."/>
            <person name="Huang E.J."/>
            <person name="Li L.F."/>
            <person name="Wei W."/>
            <person name="Gao Y.C."/>
            <person name="Liu J.Z."/>
            <person name="Shao H.Z."/>
            <person name="Wang X."/>
            <person name="Wang C.C."/>
            <person name="Yang T.C."/>
            <person name="Huo Q.B."/>
            <person name="Li W."/>
            <person name="Chen H.Y."/>
            <person name="Chen S.E."/>
            <person name="Zhou L.G."/>
            <person name="Ni X.B."/>
            <person name="Tian J.H."/>
            <person name="Sheng Y."/>
            <person name="Liu T."/>
            <person name="Pan Y.S."/>
            <person name="Xia L.Y."/>
            <person name="Li J."/>
            <person name="Zhao F."/>
            <person name="Cao W.C."/>
        </authorList>
    </citation>
    <scope>NUCLEOTIDE SEQUENCE</scope>
    <source>
        <strain evidence="3">Rsan-2018</strain>
    </source>
</reference>
<keyword evidence="2" id="KW-0472">Membrane</keyword>
<protein>
    <recommendedName>
        <fullName evidence="5">Transmembrane protein</fullName>
    </recommendedName>
</protein>
<evidence type="ECO:0000313" key="3">
    <source>
        <dbReference type="EMBL" id="KAH7947287.1"/>
    </source>
</evidence>
<evidence type="ECO:0000256" key="1">
    <source>
        <dbReference type="SAM" id="MobiDB-lite"/>
    </source>
</evidence>
<feature type="compositionally biased region" description="Low complexity" evidence="1">
    <location>
        <begin position="193"/>
        <end position="204"/>
    </location>
</feature>
<dbReference type="AlphaFoldDB" id="A0A9D4PLJ7"/>
<sequence>MEENVLQQRPRPVVIVTRKGMYAITAMIAVIGVVCVTALSYSFTDTGKVKISFRPIEEFGFKLKRGRPRRTGFTVPAAPRANRRNFGAPSVPVAHPAAAIAPPSAGSLSEAEELCGNNTVVGIDADKAVIRGNTLVGSVLNGSIIEIVNGTVFVNGMQLNCSWFLVNVTVEFPSTDGDYSGVTRVSQPTAKTNNGSSRNVSSRRAPSLANARKRRGKDTPVTAATAKTASAVSGAAVQAAATAKLKGLIPVNVSVPTPDAVALKRGNAFLVASAVPKVNETVLKTTETNTDTAYRTSRKTSLAH</sequence>
<comment type="caution">
    <text evidence="3">The sequence shown here is derived from an EMBL/GenBank/DDBJ whole genome shotgun (WGS) entry which is preliminary data.</text>
</comment>
<organism evidence="3 4">
    <name type="scientific">Rhipicephalus sanguineus</name>
    <name type="common">Brown dog tick</name>
    <name type="synonym">Ixodes sanguineus</name>
    <dbReference type="NCBI Taxonomy" id="34632"/>
    <lineage>
        <taxon>Eukaryota</taxon>
        <taxon>Metazoa</taxon>
        <taxon>Ecdysozoa</taxon>
        <taxon>Arthropoda</taxon>
        <taxon>Chelicerata</taxon>
        <taxon>Arachnida</taxon>
        <taxon>Acari</taxon>
        <taxon>Parasitiformes</taxon>
        <taxon>Ixodida</taxon>
        <taxon>Ixodoidea</taxon>
        <taxon>Ixodidae</taxon>
        <taxon>Rhipicephalinae</taxon>
        <taxon>Rhipicephalus</taxon>
        <taxon>Rhipicephalus</taxon>
    </lineage>
</organism>
<dbReference type="Proteomes" id="UP000821837">
    <property type="component" value="Chromosome 6"/>
</dbReference>
<evidence type="ECO:0008006" key="5">
    <source>
        <dbReference type="Google" id="ProtNLM"/>
    </source>
</evidence>
<feature type="region of interest" description="Disordered" evidence="1">
    <location>
        <begin position="177"/>
        <end position="221"/>
    </location>
</feature>
<gene>
    <name evidence="3" type="ORF">HPB52_009753</name>
</gene>
<feature type="compositionally biased region" description="Polar residues" evidence="1">
    <location>
        <begin position="183"/>
        <end position="192"/>
    </location>
</feature>
<keyword evidence="2" id="KW-0812">Transmembrane</keyword>
<keyword evidence="4" id="KW-1185">Reference proteome</keyword>